<evidence type="ECO:0000256" key="1">
    <source>
        <dbReference type="SAM" id="MobiDB-lite"/>
    </source>
</evidence>
<feature type="region of interest" description="Disordered" evidence="1">
    <location>
        <begin position="204"/>
        <end position="269"/>
    </location>
</feature>
<reference evidence="2 3" key="1">
    <citation type="submission" date="2018-12" db="EMBL/GenBank/DDBJ databases">
        <title>bacterium Hansschlegelia zhihuaiae S113.</title>
        <authorList>
            <person name="He J."/>
        </authorList>
    </citation>
    <scope>NUCLEOTIDE SEQUENCE [LARGE SCALE GENOMIC DNA]</scope>
    <source>
        <strain evidence="2 3">S 113</strain>
    </source>
</reference>
<accession>A0A4Q0ML81</accession>
<sequence length="640" mass="69640">MRSLNEALSSIEIRRGARLWVVSLCEPDQAAKLAEIKSAKHKLIELDLSNATGRSSKTANGVKEATDWRPLSNALLEGFLAARPADSTAALNIRNWLLLVKTLNHQKLSLAGADVIAVRVPLFREGAHRDPMSGVVRLLTEAGFRISELALAPGKAATEMIYVVCERTTKWATVETRWHAKGDGPSLSDPLVENELGFPAAAKPALENDRPPYAAPSAATGQSPEPFQALAGPSSETVKPEEALGHGAPATRADGPNLSRAPSSPGRNQFAAPLAVSSATVAFHNGFAQGTLSLATEAAGPVQICVCAEDGSPITIGAAHPVSAASKRDLAFRVWSSSPEPLAQAGSATKVAAFVMPSAAVIRLRAAPAPPPETMPERASFGILVVYHSRQEAFRATLRSLSMQDAQPLTHVWLDGDQGRPDQRALVVANADAARAAGFANVTPLRGRAGPQKLMIHALMAMCQRYDAFLVLEENCFPNRSAVKVFQEELRRHETDPSIFSVYGHPFGLEAPDARWGRFQNWGWATWSDRLRPLLPQLAHLSSLDEPSYLAWTAEQLTPEIREYIEVTPGRQPTTILTRYFDWSETLGLIAALNGFSHVATQKRVVYACESSRHSRGQDINWYRRPPYNMIDVEEAWKNY</sequence>
<dbReference type="Proteomes" id="UP000289708">
    <property type="component" value="Unassembled WGS sequence"/>
</dbReference>
<keyword evidence="3" id="KW-1185">Reference proteome</keyword>
<evidence type="ECO:0000313" key="3">
    <source>
        <dbReference type="Proteomes" id="UP000289708"/>
    </source>
</evidence>
<dbReference type="EMBL" id="RYFI01000004">
    <property type="protein sequence ID" value="RXF74471.1"/>
    <property type="molecule type" value="Genomic_DNA"/>
</dbReference>
<dbReference type="RefSeq" id="WP_128776696.1">
    <property type="nucleotide sequence ID" value="NZ_RYFI01000004.1"/>
</dbReference>
<dbReference type="InterPro" id="IPR029044">
    <property type="entry name" value="Nucleotide-diphossugar_trans"/>
</dbReference>
<protein>
    <submittedName>
        <fullName evidence="2">Uncharacterized protein</fullName>
    </submittedName>
</protein>
<proteinExistence type="predicted"/>
<dbReference type="Gene3D" id="3.90.550.10">
    <property type="entry name" value="Spore Coat Polysaccharide Biosynthesis Protein SpsA, Chain A"/>
    <property type="match status" value="1"/>
</dbReference>
<name>A0A4Q0ML81_9HYPH</name>
<organism evidence="2 3">
    <name type="scientific">Hansschlegelia zhihuaiae</name>
    <dbReference type="NCBI Taxonomy" id="405005"/>
    <lineage>
        <taxon>Bacteria</taxon>
        <taxon>Pseudomonadati</taxon>
        <taxon>Pseudomonadota</taxon>
        <taxon>Alphaproteobacteria</taxon>
        <taxon>Hyphomicrobiales</taxon>
        <taxon>Methylopilaceae</taxon>
        <taxon>Hansschlegelia</taxon>
    </lineage>
</organism>
<dbReference type="OrthoDB" id="5180856at2"/>
<dbReference type="SUPFAM" id="SSF53448">
    <property type="entry name" value="Nucleotide-diphospho-sugar transferases"/>
    <property type="match status" value="1"/>
</dbReference>
<evidence type="ECO:0000313" key="2">
    <source>
        <dbReference type="EMBL" id="RXF74471.1"/>
    </source>
</evidence>
<gene>
    <name evidence="2" type="ORF">EK403_06595</name>
</gene>
<comment type="caution">
    <text evidence="2">The sequence shown here is derived from an EMBL/GenBank/DDBJ whole genome shotgun (WGS) entry which is preliminary data.</text>
</comment>
<dbReference type="AlphaFoldDB" id="A0A4Q0ML81"/>